<dbReference type="EMBL" id="LQPZ01000011">
    <property type="protein sequence ID" value="ORX07535.1"/>
    <property type="molecule type" value="Genomic_DNA"/>
</dbReference>
<name>A0A1X2EP32_9MYCO</name>
<evidence type="ECO:0008006" key="4">
    <source>
        <dbReference type="Google" id="ProtNLM"/>
    </source>
</evidence>
<proteinExistence type="predicted"/>
<organism evidence="2 3">
    <name type="scientific">Mycolicibacillus trivialis</name>
    <dbReference type="NCBI Taxonomy" id="1798"/>
    <lineage>
        <taxon>Bacteria</taxon>
        <taxon>Bacillati</taxon>
        <taxon>Actinomycetota</taxon>
        <taxon>Actinomycetes</taxon>
        <taxon>Mycobacteriales</taxon>
        <taxon>Mycobacteriaceae</taxon>
        <taxon>Mycolicibacillus</taxon>
    </lineage>
</organism>
<keyword evidence="1" id="KW-0732">Signal</keyword>
<dbReference type="OrthoDB" id="4567275at2"/>
<accession>A0A1X2EP32</accession>
<keyword evidence="3" id="KW-1185">Reference proteome</keyword>
<sequence>MNRLSAAVLGAFVSAMFVLTGCSAGIVNKGGDTTCKEYQDLDNDKQRSAVEKMVNDRKGEEGANLEVSVVQAAVEAYCKTVGTSSSKISEADLS</sequence>
<dbReference type="AlphaFoldDB" id="A0A1X2EP32"/>
<evidence type="ECO:0000313" key="3">
    <source>
        <dbReference type="Proteomes" id="UP000193090"/>
    </source>
</evidence>
<dbReference type="PROSITE" id="PS51257">
    <property type="entry name" value="PROKAR_LIPOPROTEIN"/>
    <property type="match status" value="1"/>
</dbReference>
<evidence type="ECO:0000256" key="1">
    <source>
        <dbReference type="SAM" id="SignalP"/>
    </source>
</evidence>
<reference evidence="2 3" key="1">
    <citation type="submission" date="2016-01" db="EMBL/GenBank/DDBJ databases">
        <title>The new phylogeny of the genus Mycobacterium.</title>
        <authorList>
            <person name="Tarcisio F."/>
            <person name="Conor M."/>
            <person name="Antonella G."/>
            <person name="Elisabetta G."/>
            <person name="Giulia F.S."/>
            <person name="Sara T."/>
            <person name="Anna F."/>
            <person name="Clotilde B."/>
            <person name="Roberto B."/>
            <person name="Veronica D.S."/>
            <person name="Fabio R."/>
            <person name="Monica P."/>
            <person name="Olivier J."/>
            <person name="Enrico T."/>
            <person name="Nicola S."/>
        </authorList>
    </citation>
    <scope>NUCLEOTIDE SEQUENCE [LARGE SCALE GENOMIC DNA]</scope>
    <source>
        <strain evidence="2 3">DSM 44153</strain>
    </source>
</reference>
<evidence type="ECO:0000313" key="2">
    <source>
        <dbReference type="EMBL" id="ORX07535.1"/>
    </source>
</evidence>
<gene>
    <name evidence="2" type="ORF">AWC30_04535</name>
</gene>
<protein>
    <recommendedName>
        <fullName evidence="4">DUF732 domain-containing protein</fullName>
    </recommendedName>
</protein>
<comment type="caution">
    <text evidence="2">The sequence shown here is derived from an EMBL/GenBank/DDBJ whole genome shotgun (WGS) entry which is preliminary data.</text>
</comment>
<feature type="signal peptide" evidence="1">
    <location>
        <begin position="1"/>
        <end position="24"/>
    </location>
</feature>
<dbReference type="Proteomes" id="UP000193090">
    <property type="component" value="Unassembled WGS sequence"/>
</dbReference>
<feature type="chain" id="PRO_5012801100" description="DUF732 domain-containing protein" evidence="1">
    <location>
        <begin position="25"/>
        <end position="94"/>
    </location>
</feature>
<dbReference type="RefSeq" id="WP_085108730.1">
    <property type="nucleotide sequence ID" value="NZ_JACKSN010000098.1"/>
</dbReference>